<dbReference type="EMBL" id="KQ435816">
    <property type="protein sequence ID" value="KOX72643.1"/>
    <property type="molecule type" value="Genomic_DNA"/>
</dbReference>
<accession>A0A0M8ZZ94</accession>
<gene>
    <name evidence="1" type="ORF">WN51_01856</name>
</gene>
<sequence>MNEPDPCLPLILPPRYRLRDLILGDYAFNDDGERTCPLQGRYVEGTVVPFGHFSILNYPENCGCKKYHVASISFEWASISALSKLDRNKE</sequence>
<evidence type="ECO:0000313" key="2">
    <source>
        <dbReference type="Proteomes" id="UP000053105"/>
    </source>
</evidence>
<proteinExistence type="predicted"/>
<reference evidence="1 2" key="1">
    <citation type="submission" date="2015-07" db="EMBL/GenBank/DDBJ databases">
        <title>The genome of Melipona quadrifasciata.</title>
        <authorList>
            <person name="Pan H."/>
            <person name="Kapheim K."/>
        </authorList>
    </citation>
    <scope>NUCLEOTIDE SEQUENCE [LARGE SCALE GENOMIC DNA]</scope>
    <source>
        <strain evidence="1">0111107301</strain>
        <tissue evidence="1">Whole body</tissue>
    </source>
</reference>
<dbReference type="Proteomes" id="UP000053105">
    <property type="component" value="Unassembled WGS sequence"/>
</dbReference>
<organism evidence="1 2">
    <name type="scientific">Melipona quadrifasciata</name>
    <dbReference type="NCBI Taxonomy" id="166423"/>
    <lineage>
        <taxon>Eukaryota</taxon>
        <taxon>Metazoa</taxon>
        <taxon>Ecdysozoa</taxon>
        <taxon>Arthropoda</taxon>
        <taxon>Hexapoda</taxon>
        <taxon>Insecta</taxon>
        <taxon>Pterygota</taxon>
        <taxon>Neoptera</taxon>
        <taxon>Endopterygota</taxon>
        <taxon>Hymenoptera</taxon>
        <taxon>Apocrita</taxon>
        <taxon>Aculeata</taxon>
        <taxon>Apoidea</taxon>
        <taxon>Anthophila</taxon>
        <taxon>Apidae</taxon>
        <taxon>Melipona</taxon>
    </lineage>
</organism>
<name>A0A0M8ZZ94_9HYME</name>
<dbReference type="AlphaFoldDB" id="A0A0M8ZZ94"/>
<protein>
    <submittedName>
        <fullName evidence="1">Uncharacterized protein</fullName>
    </submittedName>
</protein>
<keyword evidence="2" id="KW-1185">Reference proteome</keyword>
<evidence type="ECO:0000313" key="1">
    <source>
        <dbReference type="EMBL" id="KOX72643.1"/>
    </source>
</evidence>